<dbReference type="SUPFAM" id="SSF103473">
    <property type="entry name" value="MFS general substrate transporter"/>
    <property type="match status" value="1"/>
</dbReference>
<accession>A0A2T0ZZ96</accession>
<keyword evidence="2 6" id="KW-0812">Transmembrane</keyword>
<evidence type="ECO:0000256" key="4">
    <source>
        <dbReference type="ARBA" id="ARBA00023136"/>
    </source>
</evidence>
<feature type="transmembrane region" description="Helical" evidence="6">
    <location>
        <begin position="46"/>
        <end position="67"/>
    </location>
</feature>
<feature type="transmembrane region" description="Helical" evidence="6">
    <location>
        <begin position="210"/>
        <end position="236"/>
    </location>
</feature>
<feature type="transmembrane region" description="Helical" evidence="6">
    <location>
        <begin position="301"/>
        <end position="325"/>
    </location>
</feature>
<sequence>MFKKYGELFKIPGSAAFSSTGLIARMPISMITISLVLLVSQTTGSYGIAGIVSAVATFSTAVAMPQIAKYVDRKGQARIARPVILFAVVIWVLAIIAVSSGWPHWTWIVIALIGGGAAPSIGAMVRARWMHVLPDKSLQQRAFSWESSLDEIVFMTGPPLATILATSVAPYAGLLAALILLLFGGFLFTAQRSSEPPPQVTEHRVSTLALLKGSILVVGAVFICGGIGFGSIEVIVVAFADEQGHKSLAGLVLAAYAFGSLLAGLTFGVMKWKRSVGGQFVAAAVLFGVLAQGLLLASNLWMLTVLIFIAGVAIAPVLISATMLIERLVPPYALTEGLTWATTALVAGVTIGAAVGGQLIDSYGARTAFLLPTCAALVAAIIAVVASPRLRFSAVQKTSQRMHASAIDSPAPGGTPAERVDENVE</sequence>
<name>A0A2T0ZZ96_9ACTN</name>
<dbReference type="Proteomes" id="UP000237752">
    <property type="component" value="Unassembled WGS sequence"/>
</dbReference>
<evidence type="ECO:0000313" key="9">
    <source>
        <dbReference type="Proteomes" id="UP000237752"/>
    </source>
</evidence>
<feature type="transmembrane region" description="Helical" evidence="6">
    <location>
        <begin position="79"/>
        <end position="99"/>
    </location>
</feature>
<dbReference type="Gene3D" id="1.20.1250.20">
    <property type="entry name" value="MFS general substrate transporter like domains"/>
    <property type="match status" value="2"/>
</dbReference>
<dbReference type="PANTHER" id="PTHR23542">
    <property type="match status" value="1"/>
</dbReference>
<comment type="caution">
    <text evidence="8">The sequence shown here is derived from an EMBL/GenBank/DDBJ whole genome shotgun (WGS) entry which is preliminary data.</text>
</comment>
<feature type="region of interest" description="Disordered" evidence="5">
    <location>
        <begin position="403"/>
        <end position="425"/>
    </location>
</feature>
<feature type="transmembrane region" description="Helical" evidence="6">
    <location>
        <begin position="105"/>
        <end position="127"/>
    </location>
</feature>
<dbReference type="Pfam" id="PF07690">
    <property type="entry name" value="MFS_1"/>
    <property type="match status" value="1"/>
</dbReference>
<feature type="transmembrane region" description="Helical" evidence="6">
    <location>
        <begin position="248"/>
        <end position="269"/>
    </location>
</feature>
<keyword evidence="3 6" id="KW-1133">Transmembrane helix</keyword>
<evidence type="ECO:0000259" key="7">
    <source>
        <dbReference type="PROSITE" id="PS50850"/>
    </source>
</evidence>
<dbReference type="InterPro" id="IPR036259">
    <property type="entry name" value="MFS_trans_sf"/>
</dbReference>
<gene>
    <name evidence="8" type="ORF">CLV47_10834</name>
</gene>
<organism evidence="8 9">
    <name type="scientific">Antricoccus suffuscus</name>
    <dbReference type="NCBI Taxonomy" id="1629062"/>
    <lineage>
        <taxon>Bacteria</taxon>
        <taxon>Bacillati</taxon>
        <taxon>Actinomycetota</taxon>
        <taxon>Actinomycetes</taxon>
        <taxon>Geodermatophilales</taxon>
        <taxon>Antricoccaceae</taxon>
        <taxon>Antricoccus</taxon>
    </lineage>
</organism>
<dbReference type="PROSITE" id="PS50850">
    <property type="entry name" value="MFS"/>
    <property type="match status" value="1"/>
</dbReference>
<dbReference type="GO" id="GO:0005886">
    <property type="term" value="C:plasma membrane"/>
    <property type="evidence" value="ECO:0007669"/>
    <property type="project" value="UniProtKB-SubCell"/>
</dbReference>
<evidence type="ECO:0000256" key="1">
    <source>
        <dbReference type="ARBA" id="ARBA00004651"/>
    </source>
</evidence>
<comment type="subcellular location">
    <subcellularLocation>
        <location evidence="1">Cell membrane</location>
        <topology evidence="1">Multi-pass membrane protein</topology>
    </subcellularLocation>
</comment>
<dbReference type="EMBL" id="PVUE01000008">
    <property type="protein sequence ID" value="PRZ41675.1"/>
    <property type="molecule type" value="Genomic_DNA"/>
</dbReference>
<feature type="transmembrane region" description="Helical" evidence="6">
    <location>
        <begin position="337"/>
        <end position="357"/>
    </location>
</feature>
<keyword evidence="9" id="KW-1185">Reference proteome</keyword>
<evidence type="ECO:0000256" key="5">
    <source>
        <dbReference type="SAM" id="MobiDB-lite"/>
    </source>
</evidence>
<feature type="transmembrane region" description="Helical" evidence="6">
    <location>
        <begin position="171"/>
        <end position="190"/>
    </location>
</feature>
<dbReference type="InterPro" id="IPR011701">
    <property type="entry name" value="MFS"/>
</dbReference>
<feature type="transmembrane region" description="Helical" evidence="6">
    <location>
        <begin position="276"/>
        <end position="295"/>
    </location>
</feature>
<feature type="transmembrane region" description="Helical" evidence="6">
    <location>
        <begin position="369"/>
        <end position="392"/>
    </location>
</feature>
<evidence type="ECO:0000313" key="8">
    <source>
        <dbReference type="EMBL" id="PRZ41675.1"/>
    </source>
</evidence>
<feature type="domain" description="Major facilitator superfamily (MFS) profile" evidence="7">
    <location>
        <begin position="214"/>
        <end position="425"/>
    </location>
</feature>
<proteinExistence type="predicted"/>
<evidence type="ECO:0000256" key="3">
    <source>
        <dbReference type="ARBA" id="ARBA00022989"/>
    </source>
</evidence>
<evidence type="ECO:0000256" key="6">
    <source>
        <dbReference type="SAM" id="Phobius"/>
    </source>
</evidence>
<dbReference type="OrthoDB" id="9180256at2"/>
<evidence type="ECO:0000256" key="2">
    <source>
        <dbReference type="ARBA" id="ARBA00022692"/>
    </source>
</evidence>
<dbReference type="RefSeq" id="WP_106349076.1">
    <property type="nucleotide sequence ID" value="NZ_PVUE01000008.1"/>
</dbReference>
<dbReference type="PANTHER" id="PTHR23542:SF1">
    <property type="entry name" value="MAJOR FACILITATOR SUPERFAMILY (MFS) PROFILE DOMAIN-CONTAINING PROTEIN"/>
    <property type="match status" value="1"/>
</dbReference>
<protein>
    <submittedName>
        <fullName evidence="8">Putative MFS family arabinose efflux permease</fullName>
    </submittedName>
</protein>
<dbReference type="InterPro" id="IPR020846">
    <property type="entry name" value="MFS_dom"/>
</dbReference>
<dbReference type="GO" id="GO:0022857">
    <property type="term" value="F:transmembrane transporter activity"/>
    <property type="evidence" value="ECO:0007669"/>
    <property type="project" value="InterPro"/>
</dbReference>
<keyword evidence="4 6" id="KW-0472">Membrane</keyword>
<reference evidence="8 9" key="1">
    <citation type="submission" date="2018-03" db="EMBL/GenBank/DDBJ databases">
        <title>Genomic Encyclopedia of Archaeal and Bacterial Type Strains, Phase II (KMG-II): from individual species to whole genera.</title>
        <authorList>
            <person name="Goeker M."/>
        </authorList>
    </citation>
    <scope>NUCLEOTIDE SEQUENCE [LARGE SCALE GENOMIC DNA]</scope>
    <source>
        <strain evidence="8 9">DSM 100065</strain>
    </source>
</reference>
<feature type="transmembrane region" description="Helical" evidence="6">
    <location>
        <begin position="21"/>
        <end position="40"/>
    </location>
</feature>
<dbReference type="AlphaFoldDB" id="A0A2T0ZZ96"/>